<dbReference type="SUPFAM" id="SSF46689">
    <property type="entry name" value="Homeodomain-like"/>
    <property type="match status" value="1"/>
</dbReference>
<dbReference type="InterPro" id="IPR036271">
    <property type="entry name" value="Tet_transcr_reg_TetR-rel_C_sf"/>
</dbReference>
<organism evidence="7 8">
    <name type="scientific">Paenibacillus curdlanolyticus YK9</name>
    <dbReference type="NCBI Taxonomy" id="717606"/>
    <lineage>
        <taxon>Bacteria</taxon>
        <taxon>Bacillati</taxon>
        <taxon>Bacillota</taxon>
        <taxon>Bacilli</taxon>
        <taxon>Bacillales</taxon>
        <taxon>Paenibacillaceae</taxon>
        <taxon>Paenibacillus</taxon>
    </lineage>
</organism>
<evidence type="ECO:0000313" key="8">
    <source>
        <dbReference type="Proteomes" id="UP000005387"/>
    </source>
</evidence>
<feature type="domain" description="HTH tetR-type" evidence="6">
    <location>
        <begin position="23"/>
        <end position="83"/>
    </location>
</feature>
<dbReference type="PANTHER" id="PTHR30055:SF238">
    <property type="entry name" value="MYCOFACTOCIN BIOSYNTHESIS TRANSCRIPTIONAL REGULATOR MFTR-RELATED"/>
    <property type="match status" value="1"/>
</dbReference>
<dbReference type="PANTHER" id="PTHR30055">
    <property type="entry name" value="HTH-TYPE TRANSCRIPTIONAL REGULATOR RUTR"/>
    <property type="match status" value="1"/>
</dbReference>
<dbReference type="GO" id="GO:0003700">
    <property type="term" value="F:DNA-binding transcription factor activity"/>
    <property type="evidence" value="ECO:0007669"/>
    <property type="project" value="TreeGrafter"/>
</dbReference>
<dbReference type="InterPro" id="IPR023772">
    <property type="entry name" value="DNA-bd_HTH_TetR-type_CS"/>
</dbReference>
<evidence type="ECO:0000259" key="6">
    <source>
        <dbReference type="PROSITE" id="PS50977"/>
    </source>
</evidence>
<dbReference type="AlphaFoldDB" id="E0IAW6"/>
<keyword evidence="2 4" id="KW-0238">DNA-binding</keyword>
<keyword evidence="3" id="KW-0804">Transcription</keyword>
<dbReference type="RefSeq" id="WP_006038683.1">
    <property type="nucleotide sequence ID" value="NZ_AEDD01000007.1"/>
</dbReference>
<evidence type="ECO:0000256" key="3">
    <source>
        <dbReference type="ARBA" id="ARBA00023163"/>
    </source>
</evidence>
<dbReference type="EMBL" id="AEDD01000007">
    <property type="protein sequence ID" value="EFM10257.1"/>
    <property type="molecule type" value="Genomic_DNA"/>
</dbReference>
<keyword evidence="1" id="KW-0805">Transcription regulation</keyword>
<feature type="DNA-binding region" description="H-T-H motif" evidence="4">
    <location>
        <begin position="46"/>
        <end position="65"/>
    </location>
</feature>
<dbReference type="STRING" id="717606.PaecuDRAFT_2693"/>
<dbReference type="Gene3D" id="1.10.357.10">
    <property type="entry name" value="Tetracycline Repressor, domain 2"/>
    <property type="match status" value="1"/>
</dbReference>
<dbReference type="Pfam" id="PF00440">
    <property type="entry name" value="TetR_N"/>
    <property type="match status" value="1"/>
</dbReference>
<dbReference type="PROSITE" id="PS50977">
    <property type="entry name" value="HTH_TETR_2"/>
    <property type="match status" value="1"/>
</dbReference>
<dbReference type="OrthoDB" id="2732116at2"/>
<dbReference type="InterPro" id="IPR050109">
    <property type="entry name" value="HTH-type_TetR-like_transc_reg"/>
</dbReference>
<accession>E0IAW6</accession>
<sequence length="208" mass="23230">MTPPRTAKSAKSLGRPKRADQSAPTNDTIIRTASKLFMEHGYEPISLNQIAQLCNVTKASLYYHFANKAVLFTESLIWMLTVSRVNTEKLLEQAADIRSGLEKLALIKMSTPHMDFESMMRDAVPHLSEEQLARIRAAEEAIHDVLAHYFRQAIAAGQIRPANPLLLSHTLSALLMLGNRRHPADLFQSTPELAKAMVDLFWNGVAPE</sequence>
<dbReference type="InterPro" id="IPR009057">
    <property type="entry name" value="Homeodomain-like_sf"/>
</dbReference>
<dbReference type="eggNOG" id="COG1309">
    <property type="taxonomic scope" value="Bacteria"/>
</dbReference>
<dbReference type="Gene3D" id="1.10.10.60">
    <property type="entry name" value="Homeodomain-like"/>
    <property type="match status" value="1"/>
</dbReference>
<dbReference type="Proteomes" id="UP000005387">
    <property type="component" value="Unassembled WGS sequence"/>
</dbReference>
<protein>
    <submittedName>
        <fullName evidence="7">Transcriptional regulator, TetR family</fullName>
    </submittedName>
</protein>
<dbReference type="PRINTS" id="PR00455">
    <property type="entry name" value="HTHTETR"/>
</dbReference>
<proteinExistence type="predicted"/>
<reference evidence="7 8" key="1">
    <citation type="submission" date="2010-07" db="EMBL/GenBank/DDBJ databases">
        <title>The draft genome of Paenibacillus curdlanolyticus YK9.</title>
        <authorList>
            <consortium name="US DOE Joint Genome Institute (JGI-PGF)"/>
            <person name="Lucas S."/>
            <person name="Copeland A."/>
            <person name="Lapidus A."/>
            <person name="Cheng J.-F."/>
            <person name="Bruce D."/>
            <person name="Goodwin L."/>
            <person name="Pitluck S."/>
            <person name="Land M.L."/>
            <person name="Hauser L."/>
            <person name="Chang Y.-J."/>
            <person name="Jeffries C."/>
            <person name="Anderson I.J."/>
            <person name="Johnson E."/>
            <person name="Loganathan U."/>
            <person name="Mulhopadhyay B."/>
            <person name="Kyrpides N."/>
            <person name="Woyke T.J."/>
        </authorList>
    </citation>
    <scope>NUCLEOTIDE SEQUENCE [LARGE SCALE GENOMIC DNA]</scope>
    <source>
        <strain evidence="7 8">YK9</strain>
    </source>
</reference>
<evidence type="ECO:0000256" key="1">
    <source>
        <dbReference type="ARBA" id="ARBA00023015"/>
    </source>
</evidence>
<dbReference type="InterPro" id="IPR001647">
    <property type="entry name" value="HTH_TetR"/>
</dbReference>
<dbReference type="PROSITE" id="PS01081">
    <property type="entry name" value="HTH_TETR_1"/>
    <property type="match status" value="1"/>
</dbReference>
<gene>
    <name evidence="7" type="ORF">PaecuDRAFT_2693</name>
</gene>
<dbReference type="SUPFAM" id="SSF48498">
    <property type="entry name" value="Tetracyclin repressor-like, C-terminal domain"/>
    <property type="match status" value="1"/>
</dbReference>
<evidence type="ECO:0000256" key="2">
    <source>
        <dbReference type="ARBA" id="ARBA00023125"/>
    </source>
</evidence>
<evidence type="ECO:0000313" key="7">
    <source>
        <dbReference type="EMBL" id="EFM10257.1"/>
    </source>
</evidence>
<evidence type="ECO:0000256" key="4">
    <source>
        <dbReference type="PROSITE-ProRule" id="PRU00335"/>
    </source>
</evidence>
<evidence type="ECO:0000256" key="5">
    <source>
        <dbReference type="SAM" id="MobiDB-lite"/>
    </source>
</evidence>
<dbReference type="GO" id="GO:0000976">
    <property type="term" value="F:transcription cis-regulatory region binding"/>
    <property type="evidence" value="ECO:0007669"/>
    <property type="project" value="TreeGrafter"/>
</dbReference>
<keyword evidence="8" id="KW-1185">Reference proteome</keyword>
<feature type="region of interest" description="Disordered" evidence="5">
    <location>
        <begin position="1"/>
        <end position="25"/>
    </location>
</feature>
<name>E0IAW6_9BACL</name>